<dbReference type="EMBL" id="MFJV01000001">
    <property type="protein sequence ID" value="OGG23945.1"/>
    <property type="molecule type" value="Genomic_DNA"/>
</dbReference>
<dbReference type="InterPro" id="IPR050256">
    <property type="entry name" value="Glycosyltransferase_2"/>
</dbReference>
<dbReference type="PANTHER" id="PTHR48090:SF7">
    <property type="entry name" value="RFBJ PROTEIN"/>
    <property type="match status" value="1"/>
</dbReference>
<dbReference type="InterPro" id="IPR001173">
    <property type="entry name" value="Glyco_trans_2-like"/>
</dbReference>
<protein>
    <recommendedName>
        <fullName evidence="2">Glycosyltransferase 2-like domain-containing protein</fullName>
    </recommendedName>
</protein>
<comment type="caution">
    <text evidence="3">The sequence shown here is derived from an EMBL/GenBank/DDBJ whole genome shotgun (WGS) entry which is preliminary data.</text>
</comment>
<dbReference type="Gene3D" id="3.90.550.10">
    <property type="entry name" value="Spore Coat Polysaccharide Biosynthesis Protein SpsA, Chain A"/>
    <property type="match status" value="1"/>
</dbReference>
<reference evidence="3 4" key="1">
    <citation type="journal article" date="2016" name="Nat. Commun.">
        <title>Thousands of microbial genomes shed light on interconnected biogeochemical processes in an aquifer system.</title>
        <authorList>
            <person name="Anantharaman K."/>
            <person name="Brown C.T."/>
            <person name="Hug L.A."/>
            <person name="Sharon I."/>
            <person name="Castelle C.J."/>
            <person name="Probst A.J."/>
            <person name="Thomas B.C."/>
            <person name="Singh A."/>
            <person name="Wilkins M.J."/>
            <person name="Karaoz U."/>
            <person name="Brodie E.L."/>
            <person name="Williams K.H."/>
            <person name="Hubbard S.S."/>
            <person name="Banfield J.F."/>
        </authorList>
    </citation>
    <scope>NUCLEOTIDE SEQUENCE [LARGE SCALE GENOMIC DNA]</scope>
</reference>
<keyword evidence="1" id="KW-0812">Transmembrane</keyword>
<dbReference type="PANTHER" id="PTHR48090">
    <property type="entry name" value="UNDECAPRENYL-PHOSPHATE 4-DEOXY-4-FORMAMIDO-L-ARABINOSE TRANSFERASE-RELATED"/>
    <property type="match status" value="1"/>
</dbReference>
<proteinExistence type="predicted"/>
<organism evidence="3 4">
    <name type="scientific">Candidatus Gottesmanbacteria bacterium RIFCSPLOWO2_01_FULL_43_11b</name>
    <dbReference type="NCBI Taxonomy" id="1798392"/>
    <lineage>
        <taxon>Bacteria</taxon>
        <taxon>Candidatus Gottesmaniibacteriota</taxon>
    </lineage>
</organism>
<dbReference type="CDD" id="cd04179">
    <property type="entry name" value="DPM_DPG-synthase_like"/>
    <property type="match status" value="1"/>
</dbReference>
<evidence type="ECO:0000256" key="1">
    <source>
        <dbReference type="SAM" id="Phobius"/>
    </source>
</evidence>
<sequence length="320" mass="36057">MTKKTLVSVILPCLNEKKTIERCITWAKQGLRKLAQRYKSEIIVVDNGSTDRSRSLARRAGAKVVVEKRRGYGSAYKAGLAASHGTYIIIGDSDGTYDFRQIPRFIRELEKGADLVLGSRLTGTVSPGAMPFTHRYLGNPILTSLLNIFYARRLSDSQTGFRAFTKRVSKILNLQSNGMEFASEMIVKAIYHQLNISEVPIRYFRRSGNSKLLPLSDAWRHIKFLILYTPTYAFIIPGLVFLVIDPYIGIQLVMLGVFAKVYTNKQLNLPSGPLARFLISHLTVERLFIAGVILLLVPEFRLIGVQLIFTSFFYGLLKES</sequence>
<dbReference type="STRING" id="1798392.A3A79_01960"/>
<dbReference type="Proteomes" id="UP000178759">
    <property type="component" value="Unassembled WGS sequence"/>
</dbReference>
<dbReference type="AlphaFoldDB" id="A0A1F6AGY2"/>
<evidence type="ECO:0000259" key="2">
    <source>
        <dbReference type="Pfam" id="PF00535"/>
    </source>
</evidence>
<gene>
    <name evidence="3" type="ORF">A3A79_01960</name>
</gene>
<evidence type="ECO:0000313" key="3">
    <source>
        <dbReference type="EMBL" id="OGG23945.1"/>
    </source>
</evidence>
<dbReference type="SUPFAM" id="SSF53448">
    <property type="entry name" value="Nucleotide-diphospho-sugar transferases"/>
    <property type="match status" value="1"/>
</dbReference>
<accession>A0A1F6AGY2</accession>
<dbReference type="Pfam" id="PF00535">
    <property type="entry name" value="Glycos_transf_2"/>
    <property type="match status" value="1"/>
</dbReference>
<evidence type="ECO:0000313" key="4">
    <source>
        <dbReference type="Proteomes" id="UP000178759"/>
    </source>
</evidence>
<keyword evidence="1" id="KW-1133">Transmembrane helix</keyword>
<feature type="transmembrane region" description="Helical" evidence="1">
    <location>
        <begin position="232"/>
        <end position="262"/>
    </location>
</feature>
<keyword evidence="1" id="KW-0472">Membrane</keyword>
<dbReference type="InterPro" id="IPR029044">
    <property type="entry name" value="Nucleotide-diphossugar_trans"/>
</dbReference>
<feature type="domain" description="Glycosyltransferase 2-like" evidence="2">
    <location>
        <begin position="8"/>
        <end position="168"/>
    </location>
</feature>
<name>A0A1F6AGY2_9BACT</name>